<organism evidence="2 3">
    <name type="scientific">Kiloniella antarctica</name>
    <dbReference type="NCBI Taxonomy" id="1550907"/>
    <lineage>
        <taxon>Bacteria</taxon>
        <taxon>Pseudomonadati</taxon>
        <taxon>Pseudomonadota</taxon>
        <taxon>Alphaproteobacteria</taxon>
        <taxon>Rhodospirillales</taxon>
        <taxon>Kiloniellaceae</taxon>
        <taxon>Kiloniella</taxon>
    </lineage>
</organism>
<dbReference type="Gene3D" id="3.30.70.1430">
    <property type="entry name" value="Multidrug efflux transporter AcrB pore domain"/>
    <property type="match status" value="2"/>
</dbReference>
<dbReference type="RefSeq" id="WP_380251745.1">
    <property type="nucleotide sequence ID" value="NZ_JBHUII010000004.1"/>
</dbReference>
<proteinExistence type="predicted"/>
<dbReference type="PANTHER" id="PTHR32063">
    <property type="match status" value="1"/>
</dbReference>
<feature type="transmembrane region" description="Helical" evidence="1">
    <location>
        <begin position="989"/>
        <end position="1010"/>
    </location>
</feature>
<feature type="transmembrane region" description="Helical" evidence="1">
    <location>
        <begin position="472"/>
        <end position="494"/>
    </location>
</feature>
<dbReference type="EMBL" id="JBHUII010000004">
    <property type="protein sequence ID" value="MFD2206301.1"/>
    <property type="molecule type" value="Genomic_DNA"/>
</dbReference>
<feature type="transmembrane region" description="Helical" evidence="1">
    <location>
        <begin position="440"/>
        <end position="460"/>
    </location>
</feature>
<dbReference type="PANTHER" id="PTHR32063:SF0">
    <property type="entry name" value="SWARMING MOTILITY PROTEIN SWRC"/>
    <property type="match status" value="1"/>
</dbReference>
<evidence type="ECO:0000256" key="1">
    <source>
        <dbReference type="SAM" id="Phobius"/>
    </source>
</evidence>
<dbReference type="PRINTS" id="PR00702">
    <property type="entry name" value="ACRIFLAVINRP"/>
</dbReference>
<dbReference type="SUPFAM" id="SSF82866">
    <property type="entry name" value="Multidrug efflux transporter AcrB transmembrane domain"/>
    <property type="match status" value="2"/>
</dbReference>
<dbReference type="SUPFAM" id="SSF82693">
    <property type="entry name" value="Multidrug efflux transporter AcrB pore domain, PN1, PN2, PC1 and PC2 subdomains"/>
    <property type="match status" value="2"/>
</dbReference>
<dbReference type="Gene3D" id="3.30.70.1440">
    <property type="entry name" value="Multidrug efflux transporter AcrB pore domain"/>
    <property type="match status" value="1"/>
</dbReference>
<dbReference type="Pfam" id="PF00873">
    <property type="entry name" value="ACR_tran"/>
    <property type="match status" value="1"/>
</dbReference>
<dbReference type="InterPro" id="IPR001036">
    <property type="entry name" value="Acrflvin-R"/>
</dbReference>
<gene>
    <name evidence="2" type="ORF">ACFSKO_11775</name>
</gene>
<accession>A0ABW5BN65</accession>
<sequence>MNLIKISIERPIAVISAVIMIVLFGAVALQVIPIQLTPDVNRPVITIRTNWAGAAPAEVERQIITQQEDKLKGLENLHSMVSNSAYGSGRVTLEFNVGTDMGKALLLTANRLDRVNGYPAEADEPTLDTAGAEDNPIAWFILTREEGNTTPIYHYGDFVEDIVKDRLERVPGISGVNIYGGSEREIEIVVLPELLARYGLTASSVVSTLRAASSSISAGDVDEGKRRYIVRTEGDLNTVEAVKQVVLRSYQDSLTGSVARVTVGDIARVNFNYKDPSSNIRMLGNAALAFNATRETGANVIETMDGIYQAIDDLNAKAVPNAGLKLEQVYDETVYISSAIELVRQNIWFGGVLAAIILLIFLRSVRATLIISMAIPVSVIGSFVAMAVLGRSINVISLAGLAFAVGMVVDAAIVVLENIFRLKEEGKSPAVAAYEGAQQVWGAILVSALTTVMVFIPILVMELEVGQLFRDIAVAISVSVTLSLVVSITVIPALSRRFLRDHDTDGSDTVKRLHLPGIDQFGRGFVNFVMAFQTIVVKKKIMAIGLVGAITVIASLGTWKFLPKLEYLPEGNRNLVFGVIIPPPGYNLDTMTSIAIEVENSIRSLWASETGPESEEGEPVKMERFFFVATRSNTFLGAVAVDGQRVAELIPVLQEPVFKEPGTFGFINQPSLFGRGIGGGRKIDLDISGSDLNEILAIAGQATGKMLAVFPTSEGNQFRPRPGLELGAPEVRILPDRIRLADNGVSVNEFGTAIDVFNDGLRVEEITIGNKRLDLTLKGPTDGITQTQGIANLPVVTSDGTILPASSLAEIILTSGPTEIRHRERLRTITLELRPSAGVPLEQALDTLHAEIIAPLEAAGLPSDVKISLSGTADNLAQTWDAMVVNLLLAIVIVYLVMAVLFESFLYPLIILLAVPLATAGGVAGLVFLNLVTFQPLDMLTLLGFVILVGIVVNNAILVVHQTLHHLRVENMPAQAAILEATRNRIRPIFMSTLTSVVGMMPLVLVPGAGSELYRGLGSVVIGGLSLSAVLTLLIIPPMLSLMEKTLEIDRKHNQTLKARPGLANAAE</sequence>
<feature type="transmembrane region" description="Helical" evidence="1">
    <location>
        <begin position="939"/>
        <end position="960"/>
    </location>
</feature>
<comment type="caution">
    <text evidence="2">The sequence shown here is derived from an EMBL/GenBank/DDBJ whole genome shotgun (WGS) entry which is preliminary data.</text>
</comment>
<feature type="transmembrane region" description="Helical" evidence="1">
    <location>
        <begin position="395"/>
        <end position="420"/>
    </location>
</feature>
<name>A0ABW5BN65_9PROT</name>
<feature type="transmembrane region" description="Helical" evidence="1">
    <location>
        <begin position="541"/>
        <end position="562"/>
    </location>
</feature>
<feature type="transmembrane region" description="Helical" evidence="1">
    <location>
        <begin position="909"/>
        <end position="933"/>
    </location>
</feature>
<keyword evidence="3" id="KW-1185">Reference proteome</keyword>
<keyword evidence="1" id="KW-1133">Transmembrane helix</keyword>
<feature type="transmembrane region" description="Helical" evidence="1">
    <location>
        <begin position="346"/>
        <end position="362"/>
    </location>
</feature>
<evidence type="ECO:0000313" key="3">
    <source>
        <dbReference type="Proteomes" id="UP001597294"/>
    </source>
</evidence>
<keyword evidence="1" id="KW-0812">Transmembrane</keyword>
<dbReference type="Gene3D" id="1.20.1640.10">
    <property type="entry name" value="Multidrug efflux transporter AcrB transmembrane domain"/>
    <property type="match status" value="2"/>
</dbReference>
<dbReference type="InterPro" id="IPR027463">
    <property type="entry name" value="AcrB_DN_DC_subdom"/>
</dbReference>
<dbReference type="Proteomes" id="UP001597294">
    <property type="component" value="Unassembled WGS sequence"/>
</dbReference>
<feature type="transmembrane region" description="Helical" evidence="1">
    <location>
        <begin position="1016"/>
        <end position="1036"/>
    </location>
</feature>
<evidence type="ECO:0000313" key="2">
    <source>
        <dbReference type="EMBL" id="MFD2206301.1"/>
    </source>
</evidence>
<feature type="transmembrane region" description="Helical" evidence="1">
    <location>
        <begin position="369"/>
        <end position="389"/>
    </location>
</feature>
<protein>
    <submittedName>
        <fullName evidence="2">Efflux RND transporter permease subunit</fullName>
    </submittedName>
</protein>
<feature type="transmembrane region" description="Helical" evidence="1">
    <location>
        <begin position="883"/>
        <end position="902"/>
    </location>
</feature>
<feature type="transmembrane region" description="Helical" evidence="1">
    <location>
        <begin position="12"/>
        <end position="32"/>
    </location>
</feature>
<keyword evidence="1" id="KW-0472">Membrane</keyword>
<dbReference type="Gene3D" id="3.30.70.1320">
    <property type="entry name" value="Multidrug efflux transporter AcrB pore domain like"/>
    <property type="match status" value="1"/>
</dbReference>
<reference evidence="3" key="1">
    <citation type="journal article" date="2019" name="Int. J. Syst. Evol. Microbiol.">
        <title>The Global Catalogue of Microorganisms (GCM) 10K type strain sequencing project: providing services to taxonomists for standard genome sequencing and annotation.</title>
        <authorList>
            <consortium name="The Broad Institute Genomics Platform"/>
            <consortium name="The Broad Institute Genome Sequencing Center for Infectious Disease"/>
            <person name="Wu L."/>
            <person name="Ma J."/>
        </authorList>
    </citation>
    <scope>NUCLEOTIDE SEQUENCE [LARGE SCALE GENOMIC DNA]</scope>
    <source>
        <strain evidence="3">CGMCC 4.7192</strain>
    </source>
</reference>
<dbReference type="Gene3D" id="3.30.2090.10">
    <property type="entry name" value="Multidrug efflux transporter AcrB TolC docking domain, DN and DC subdomains"/>
    <property type="match status" value="2"/>
</dbReference>
<dbReference type="SUPFAM" id="SSF82714">
    <property type="entry name" value="Multidrug efflux transporter AcrB TolC docking domain, DN and DC subdomains"/>
    <property type="match status" value="2"/>
</dbReference>